<dbReference type="RefSeq" id="WP_092647278.1">
    <property type="nucleotide sequence ID" value="NZ_FNPX01000016.1"/>
</dbReference>
<dbReference type="EMBL" id="FNPX01000016">
    <property type="protein sequence ID" value="SDZ47598.1"/>
    <property type="molecule type" value="Genomic_DNA"/>
</dbReference>
<dbReference type="EC" id="3.1.-.-" evidence="8"/>
<dbReference type="SUPFAM" id="SSF88723">
    <property type="entry name" value="PIN domain-like"/>
    <property type="match status" value="1"/>
</dbReference>
<evidence type="ECO:0000256" key="1">
    <source>
        <dbReference type="ARBA" id="ARBA00001946"/>
    </source>
</evidence>
<keyword evidence="3 8" id="KW-0540">Nuclease</keyword>
<comment type="function">
    <text evidence="8">Toxic component of a toxin-antitoxin (TA) system. An RNase.</text>
</comment>
<comment type="similarity">
    <text evidence="7 8">Belongs to the PINc/VapC protein family.</text>
</comment>
<keyword evidence="2 8" id="KW-1277">Toxin-antitoxin system</keyword>
<dbReference type="PANTHER" id="PTHR33653:SF1">
    <property type="entry name" value="RIBONUCLEASE VAPC2"/>
    <property type="match status" value="1"/>
</dbReference>
<feature type="binding site" evidence="8">
    <location>
        <position position="101"/>
    </location>
    <ligand>
        <name>Mg(2+)</name>
        <dbReference type="ChEBI" id="CHEBI:18420"/>
    </ligand>
</feature>
<keyword evidence="8" id="KW-0800">Toxin</keyword>
<keyword evidence="5 8" id="KW-0378">Hydrolase</keyword>
<dbReference type="GO" id="GO:0004540">
    <property type="term" value="F:RNA nuclease activity"/>
    <property type="evidence" value="ECO:0007669"/>
    <property type="project" value="InterPro"/>
</dbReference>
<evidence type="ECO:0000256" key="8">
    <source>
        <dbReference type="HAMAP-Rule" id="MF_00265"/>
    </source>
</evidence>
<name>A0A1H3TCJ7_9RHOB</name>
<keyword evidence="6 8" id="KW-0460">Magnesium</keyword>
<dbReference type="Gene3D" id="3.40.50.1010">
    <property type="entry name" value="5'-nuclease"/>
    <property type="match status" value="1"/>
</dbReference>
<feature type="domain" description="PIN" evidence="9">
    <location>
        <begin position="2"/>
        <end position="122"/>
    </location>
</feature>
<keyword evidence="11" id="KW-1185">Reference proteome</keyword>
<evidence type="ECO:0000256" key="6">
    <source>
        <dbReference type="ARBA" id="ARBA00022842"/>
    </source>
</evidence>
<dbReference type="AlphaFoldDB" id="A0A1H3TCJ7"/>
<feature type="binding site" evidence="8">
    <location>
        <position position="5"/>
    </location>
    <ligand>
        <name>Mg(2+)</name>
        <dbReference type="ChEBI" id="CHEBI:18420"/>
    </ligand>
</feature>
<dbReference type="InterPro" id="IPR029060">
    <property type="entry name" value="PIN-like_dom_sf"/>
</dbReference>
<dbReference type="InterPro" id="IPR022907">
    <property type="entry name" value="VapC_family"/>
</dbReference>
<dbReference type="InterPro" id="IPR050556">
    <property type="entry name" value="Type_II_TA_system_RNase"/>
</dbReference>
<protein>
    <recommendedName>
        <fullName evidence="8">Ribonuclease VapC</fullName>
        <shortName evidence="8">RNase VapC</shortName>
        <ecNumber evidence="8">3.1.-.-</ecNumber>
    </recommendedName>
    <alternativeName>
        <fullName evidence="8">Toxin VapC</fullName>
    </alternativeName>
</protein>
<dbReference type="PANTHER" id="PTHR33653">
    <property type="entry name" value="RIBONUCLEASE VAPC2"/>
    <property type="match status" value="1"/>
</dbReference>
<dbReference type="STRING" id="1244108.SAMN05444004_11615"/>
<evidence type="ECO:0000313" key="11">
    <source>
        <dbReference type="Proteomes" id="UP000198914"/>
    </source>
</evidence>
<evidence type="ECO:0000256" key="3">
    <source>
        <dbReference type="ARBA" id="ARBA00022722"/>
    </source>
</evidence>
<dbReference type="CDD" id="cd18746">
    <property type="entry name" value="PIN_VapC4-5_FitB-like"/>
    <property type="match status" value="1"/>
</dbReference>
<dbReference type="InterPro" id="IPR002716">
    <property type="entry name" value="PIN_dom"/>
</dbReference>
<accession>A0A1H3TCJ7</accession>
<organism evidence="10 11">
    <name type="scientific">Jannaschia faecimaris</name>
    <dbReference type="NCBI Taxonomy" id="1244108"/>
    <lineage>
        <taxon>Bacteria</taxon>
        <taxon>Pseudomonadati</taxon>
        <taxon>Pseudomonadota</taxon>
        <taxon>Alphaproteobacteria</taxon>
        <taxon>Rhodobacterales</taxon>
        <taxon>Roseobacteraceae</taxon>
        <taxon>Jannaschia</taxon>
    </lineage>
</organism>
<evidence type="ECO:0000256" key="4">
    <source>
        <dbReference type="ARBA" id="ARBA00022723"/>
    </source>
</evidence>
<dbReference type="GO" id="GO:0000287">
    <property type="term" value="F:magnesium ion binding"/>
    <property type="evidence" value="ECO:0007669"/>
    <property type="project" value="UniProtKB-UniRule"/>
</dbReference>
<dbReference type="Proteomes" id="UP000198914">
    <property type="component" value="Unassembled WGS sequence"/>
</dbReference>
<reference evidence="11" key="1">
    <citation type="submission" date="2016-10" db="EMBL/GenBank/DDBJ databases">
        <authorList>
            <person name="Varghese N."/>
            <person name="Submissions S."/>
        </authorList>
    </citation>
    <scope>NUCLEOTIDE SEQUENCE [LARGE SCALE GENOMIC DNA]</scope>
    <source>
        <strain evidence="11">DSM 100420</strain>
    </source>
</reference>
<proteinExistence type="inferred from homology"/>
<dbReference type="Pfam" id="PF01850">
    <property type="entry name" value="PIN"/>
    <property type="match status" value="1"/>
</dbReference>
<evidence type="ECO:0000256" key="5">
    <source>
        <dbReference type="ARBA" id="ARBA00022801"/>
    </source>
</evidence>
<dbReference type="OrthoDB" id="9804823at2"/>
<gene>
    <name evidence="8" type="primary">vapC</name>
    <name evidence="10" type="ORF">SAMN05444004_11615</name>
</gene>
<comment type="cofactor">
    <cofactor evidence="1 8">
        <name>Mg(2+)</name>
        <dbReference type="ChEBI" id="CHEBI:18420"/>
    </cofactor>
</comment>
<evidence type="ECO:0000256" key="2">
    <source>
        <dbReference type="ARBA" id="ARBA00022649"/>
    </source>
</evidence>
<evidence type="ECO:0000313" key="10">
    <source>
        <dbReference type="EMBL" id="SDZ47598.1"/>
    </source>
</evidence>
<evidence type="ECO:0000259" key="9">
    <source>
        <dbReference type="Pfam" id="PF01850"/>
    </source>
</evidence>
<evidence type="ECO:0000256" key="7">
    <source>
        <dbReference type="ARBA" id="ARBA00038093"/>
    </source>
</evidence>
<dbReference type="HAMAP" id="MF_00265">
    <property type="entry name" value="VapC_Nob1"/>
    <property type="match status" value="1"/>
</dbReference>
<dbReference type="GO" id="GO:0090729">
    <property type="term" value="F:toxin activity"/>
    <property type="evidence" value="ECO:0007669"/>
    <property type="project" value="UniProtKB-KW"/>
</dbReference>
<keyword evidence="4 8" id="KW-0479">Metal-binding</keyword>
<sequence length="138" mass="15325">MYLLDTDVLSILRRQKRFPEIAAWFALRPLHAMHLSVVTIAEVETEIEMANRRNPVFAADLRDWIQRVQSVDFAGRLLPVDAEVAVAWGQMAARIGNSENDLLIAATAQVHGLTVITRNARHFEPTGVPVINLSGAAE</sequence>
<dbReference type="GO" id="GO:0016787">
    <property type="term" value="F:hydrolase activity"/>
    <property type="evidence" value="ECO:0007669"/>
    <property type="project" value="UniProtKB-KW"/>
</dbReference>